<name>A0A562V280_9ACTN</name>
<dbReference type="AlphaFoldDB" id="A0A562V280"/>
<feature type="region of interest" description="Disordered" evidence="1">
    <location>
        <begin position="111"/>
        <end position="138"/>
    </location>
</feature>
<proteinExistence type="predicted"/>
<evidence type="ECO:0000313" key="3">
    <source>
        <dbReference type="Proteomes" id="UP000321617"/>
    </source>
</evidence>
<sequence>MTDERFQVDEIRLWQMGGVTLPQAAHCFGLAGNWLHTTSAYQDTAFSGMDGLGDLKNAWIAYRNLIQDEVVWQTNQNLIAAGTALTELAEHIAETDTGNGELLDSVKEDLANDPVVGNRPPVEVTEPATSDDPPPWTD</sequence>
<comment type="caution">
    <text evidence="2">The sequence shown here is derived from an EMBL/GenBank/DDBJ whole genome shotgun (WGS) entry which is preliminary data.</text>
</comment>
<dbReference type="EMBL" id="VLLL01000006">
    <property type="protein sequence ID" value="TWJ11984.1"/>
    <property type="molecule type" value="Genomic_DNA"/>
</dbReference>
<protein>
    <recommendedName>
        <fullName evidence="4">Excreted virulence factor EspC (Type VII ESX diderm)</fullName>
    </recommendedName>
</protein>
<dbReference type="OrthoDB" id="9872170at2"/>
<evidence type="ECO:0000256" key="1">
    <source>
        <dbReference type="SAM" id="MobiDB-lite"/>
    </source>
</evidence>
<reference evidence="2 3" key="1">
    <citation type="journal article" date="2013" name="Stand. Genomic Sci.">
        <title>Genomic Encyclopedia of Type Strains, Phase I: The one thousand microbial genomes (KMG-I) project.</title>
        <authorList>
            <person name="Kyrpides N.C."/>
            <person name="Woyke T."/>
            <person name="Eisen J.A."/>
            <person name="Garrity G."/>
            <person name="Lilburn T.G."/>
            <person name="Beck B.J."/>
            <person name="Whitman W.B."/>
            <person name="Hugenholtz P."/>
            <person name="Klenk H.P."/>
        </authorList>
    </citation>
    <scope>NUCLEOTIDE SEQUENCE [LARGE SCALE GENOMIC DNA]</scope>
    <source>
        <strain evidence="2 3">DSM 45044</strain>
    </source>
</reference>
<evidence type="ECO:0000313" key="2">
    <source>
        <dbReference type="EMBL" id="TWJ11984.1"/>
    </source>
</evidence>
<organism evidence="2 3">
    <name type="scientific">Stackebrandtia albiflava</name>
    <dbReference type="NCBI Taxonomy" id="406432"/>
    <lineage>
        <taxon>Bacteria</taxon>
        <taxon>Bacillati</taxon>
        <taxon>Actinomycetota</taxon>
        <taxon>Actinomycetes</taxon>
        <taxon>Glycomycetales</taxon>
        <taxon>Glycomycetaceae</taxon>
        <taxon>Stackebrandtia</taxon>
    </lineage>
</organism>
<accession>A0A562V280</accession>
<gene>
    <name evidence="2" type="ORF">LX16_2729</name>
</gene>
<keyword evidence="3" id="KW-1185">Reference proteome</keyword>
<evidence type="ECO:0008006" key="4">
    <source>
        <dbReference type="Google" id="ProtNLM"/>
    </source>
</evidence>
<dbReference type="RefSeq" id="WP_147138742.1">
    <property type="nucleotide sequence ID" value="NZ_BAABIJ010000002.1"/>
</dbReference>
<dbReference type="Proteomes" id="UP000321617">
    <property type="component" value="Unassembled WGS sequence"/>
</dbReference>